<dbReference type="CDD" id="cd00303">
    <property type="entry name" value="retropepsin_like"/>
    <property type="match status" value="1"/>
</dbReference>
<dbReference type="AlphaFoldDB" id="A0A9N7RAL0"/>
<name>A0A9N7RAL0_STRHE</name>
<protein>
    <submittedName>
        <fullName evidence="1">Uncharacterized protein</fullName>
    </submittedName>
</protein>
<proteinExistence type="predicted"/>
<feature type="non-terminal residue" evidence="1">
    <location>
        <position position="187"/>
    </location>
</feature>
<accession>A0A9N7RAL0</accession>
<keyword evidence="2" id="KW-1185">Reference proteome</keyword>
<feature type="non-terminal residue" evidence="1">
    <location>
        <position position="1"/>
    </location>
</feature>
<comment type="caution">
    <text evidence="1">The sequence shown here is derived from an EMBL/GenBank/DDBJ whole genome shotgun (WGS) entry which is preliminary data.</text>
</comment>
<dbReference type="OrthoDB" id="1751327at2759"/>
<reference evidence="1" key="1">
    <citation type="submission" date="2019-12" db="EMBL/GenBank/DDBJ databases">
        <authorList>
            <person name="Scholes J."/>
        </authorList>
    </citation>
    <scope>NUCLEOTIDE SEQUENCE</scope>
</reference>
<dbReference type="EMBL" id="CACSLK010018106">
    <property type="protein sequence ID" value="CAA0819032.1"/>
    <property type="molecule type" value="Genomic_DNA"/>
</dbReference>
<gene>
    <name evidence="1" type="ORF">SHERM_17774</name>
</gene>
<dbReference type="InterPro" id="IPR021109">
    <property type="entry name" value="Peptidase_aspartic_dom_sf"/>
</dbReference>
<sequence>YVVLCGSCRKLSSDGRRGSVVYMLFAHRGRRVPAEMQDMRYSAASNLYPQQVSRWRCTYTRQHSATRALACSIARQWPRQCPVGGPSAQHRRGRAAAPRMRPVMVVQRRYAFDNPQLHVVMNGITRLLSIGGRVLTADAFVLEMKDFDLILGMDWLSFYYADIRCHDREITLYLPGDESITFFGSKN</sequence>
<dbReference type="Pfam" id="PF08284">
    <property type="entry name" value="RVP_2"/>
    <property type="match status" value="1"/>
</dbReference>
<evidence type="ECO:0000313" key="1">
    <source>
        <dbReference type="EMBL" id="CAA0819032.1"/>
    </source>
</evidence>
<organism evidence="1 2">
    <name type="scientific">Striga hermonthica</name>
    <name type="common">Purple witchweed</name>
    <name type="synonym">Buchnera hermonthica</name>
    <dbReference type="NCBI Taxonomy" id="68872"/>
    <lineage>
        <taxon>Eukaryota</taxon>
        <taxon>Viridiplantae</taxon>
        <taxon>Streptophyta</taxon>
        <taxon>Embryophyta</taxon>
        <taxon>Tracheophyta</taxon>
        <taxon>Spermatophyta</taxon>
        <taxon>Magnoliopsida</taxon>
        <taxon>eudicotyledons</taxon>
        <taxon>Gunneridae</taxon>
        <taxon>Pentapetalae</taxon>
        <taxon>asterids</taxon>
        <taxon>lamiids</taxon>
        <taxon>Lamiales</taxon>
        <taxon>Orobanchaceae</taxon>
        <taxon>Buchnereae</taxon>
        <taxon>Striga</taxon>
    </lineage>
</organism>
<dbReference type="Gene3D" id="2.40.70.10">
    <property type="entry name" value="Acid Proteases"/>
    <property type="match status" value="1"/>
</dbReference>
<dbReference type="Proteomes" id="UP001153555">
    <property type="component" value="Unassembled WGS sequence"/>
</dbReference>
<evidence type="ECO:0000313" key="2">
    <source>
        <dbReference type="Proteomes" id="UP001153555"/>
    </source>
</evidence>